<dbReference type="OrthoDB" id="7864872at2"/>
<reference evidence="2" key="1">
    <citation type="submission" date="2016-10" db="EMBL/GenBank/DDBJ databases">
        <authorList>
            <person name="Varghese N."/>
            <person name="Submissions S."/>
        </authorList>
    </citation>
    <scope>NUCLEOTIDE SEQUENCE [LARGE SCALE GENOMIC DNA]</scope>
    <source>
        <strain evidence="2">DSM 26879</strain>
    </source>
</reference>
<dbReference type="AlphaFoldDB" id="A0A1I6GCJ7"/>
<dbReference type="RefSeq" id="WP_090198143.1">
    <property type="nucleotide sequence ID" value="NZ_FOYP01000001.1"/>
</dbReference>
<organism evidence="1 2">
    <name type="scientific">Yoonia tamlensis</name>
    <dbReference type="NCBI Taxonomy" id="390270"/>
    <lineage>
        <taxon>Bacteria</taxon>
        <taxon>Pseudomonadati</taxon>
        <taxon>Pseudomonadota</taxon>
        <taxon>Alphaproteobacteria</taxon>
        <taxon>Rhodobacterales</taxon>
        <taxon>Paracoccaceae</taxon>
        <taxon>Yoonia</taxon>
    </lineage>
</organism>
<keyword evidence="2" id="KW-1185">Reference proteome</keyword>
<gene>
    <name evidence="1" type="ORF">SAMN04488005_1412</name>
</gene>
<evidence type="ECO:0000313" key="1">
    <source>
        <dbReference type="EMBL" id="SFR39797.1"/>
    </source>
</evidence>
<sequence>MASSTTAAQVVNFDSPARAPKPKTLVIGDVMRWQAQGRNIAPFDGLEFHAFDALGVELLAETAPETIFSPLIADTFDAYDLAQFLGDCGFSGRYCAISNPLPDRDAVIAEVKRRAPALWFDIFIVPA</sequence>
<proteinExistence type="predicted"/>
<accession>A0A1I6GCJ7</accession>
<protein>
    <submittedName>
        <fullName evidence="1">Uncharacterized protein</fullName>
    </submittedName>
</protein>
<dbReference type="Proteomes" id="UP000199478">
    <property type="component" value="Unassembled WGS sequence"/>
</dbReference>
<dbReference type="STRING" id="390270.SAMN04488005_1412"/>
<dbReference type="EMBL" id="FOYP01000001">
    <property type="protein sequence ID" value="SFR39797.1"/>
    <property type="molecule type" value="Genomic_DNA"/>
</dbReference>
<name>A0A1I6GCJ7_9RHOB</name>
<evidence type="ECO:0000313" key="2">
    <source>
        <dbReference type="Proteomes" id="UP000199478"/>
    </source>
</evidence>